<name>A0A4Q2U3P5_9HYPH</name>
<sequence>MTTLDPRFAKILAKMRSTPFEPEKVAARMLAERIAIKSGLTFDEAISIMDGKRSNSTYTPGRTEPSRQEAARREAERRRAEQVRIWKAKKTAIVKRYGSTDRVFARCECESRLVAAVSAWRTVVPGTSERTSSLDGWRGWTRTAPLPPQRVVDAICKAYRLPESITEALKECDYWALRDADVAQMLCEGGRAAHGNTLDLVILVRLDIVRELAERKLPLRSVAELRERFRRFQAPFIADQALAAALLQDLEDLSHLSASDDSHVDSIARMIGNRLKQDPSISDRRLARELNCSPTTVGKIRKDLGLSGNARSVHRGGRTYTMKAAVQKEPRQAA</sequence>
<comment type="caution">
    <text evidence="2">The sequence shown here is derived from an EMBL/GenBank/DDBJ whole genome shotgun (WGS) entry which is preliminary data.</text>
</comment>
<dbReference type="AlphaFoldDB" id="A0A4Q2U3P5"/>
<accession>A0A4Q2U3P5</accession>
<evidence type="ECO:0000313" key="3">
    <source>
        <dbReference type="Proteomes" id="UP000290759"/>
    </source>
</evidence>
<dbReference type="RefSeq" id="WP_129229553.1">
    <property type="nucleotide sequence ID" value="NZ_QYBB01000055.1"/>
</dbReference>
<organism evidence="2 3">
    <name type="scientific">Lichenibacterium minor</name>
    <dbReference type="NCBI Taxonomy" id="2316528"/>
    <lineage>
        <taxon>Bacteria</taxon>
        <taxon>Pseudomonadati</taxon>
        <taxon>Pseudomonadota</taxon>
        <taxon>Alphaproteobacteria</taxon>
        <taxon>Hyphomicrobiales</taxon>
        <taxon>Lichenihabitantaceae</taxon>
        <taxon>Lichenibacterium</taxon>
    </lineage>
</organism>
<dbReference type="Proteomes" id="UP000290759">
    <property type="component" value="Unassembled WGS sequence"/>
</dbReference>
<feature type="compositionally biased region" description="Basic and acidic residues" evidence="1">
    <location>
        <begin position="64"/>
        <end position="76"/>
    </location>
</feature>
<evidence type="ECO:0000256" key="1">
    <source>
        <dbReference type="SAM" id="MobiDB-lite"/>
    </source>
</evidence>
<feature type="region of interest" description="Disordered" evidence="1">
    <location>
        <begin position="52"/>
        <end position="76"/>
    </location>
</feature>
<protein>
    <submittedName>
        <fullName evidence="2">Uncharacterized protein</fullName>
    </submittedName>
</protein>
<dbReference type="OrthoDB" id="189843at2"/>
<reference evidence="2 3" key="2">
    <citation type="submission" date="2019-02" db="EMBL/GenBank/DDBJ databases">
        <title>'Lichenibacterium ramalinii' gen. nov. sp. nov., 'Lichenibacterium minor' gen. nov. sp. nov.</title>
        <authorList>
            <person name="Pankratov T."/>
        </authorList>
    </citation>
    <scope>NUCLEOTIDE SEQUENCE [LARGE SCALE GENOMIC DNA]</scope>
    <source>
        <strain evidence="2 3">RmlP026</strain>
    </source>
</reference>
<dbReference type="EMBL" id="QYBB01000055">
    <property type="protein sequence ID" value="RYC29365.1"/>
    <property type="molecule type" value="Genomic_DNA"/>
</dbReference>
<gene>
    <name evidence="2" type="ORF">D3273_24295</name>
</gene>
<keyword evidence="3" id="KW-1185">Reference proteome</keyword>
<reference evidence="2 3" key="1">
    <citation type="submission" date="2018-12" db="EMBL/GenBank/DDBJ databases">
        <authorList>
            <person name="Grouzdev D.S."/>
            <person name="Krutkina M.S."/>
        </authorList>
    </citation>
    <scope>NUCLEOTIDE SEQUENCE [LARGE SCALE GENOMIC DNA]</scope>
    <source>
        <strain evidence="2 3">RmlP026</strain>
    </source>
</reference>
<evidence type="ECO:0000313" key="2">
    <source>
        <dbReference type="EMBL" id="RYC29365.1"/>
    </source>
</evidence>
<proteinExistence type="predicted"/>